<dbReference type="Pfam" id="PF01569">
    <property type="entry name" value="PAP2"/>
    <property type="match status" value="1"/>
</dbReference>
<dbReference type="PANTHER" id="PTHR14969">
    <property type="entry name" value="SPHINGOSINE-1-PHOSPHATE PHOSPHOHYDROLASE"/>
    <property type="match status" value="1"/>
</dbReference>
<feature type="domain" description="Phosphatidic acid phosphatase type 2/haloperoxidase" evidence="2">
    <location>
        <begin position="106"/>
        <end position="216"/>
    </location>
</feature>
<dbReference type="CDD" id="cd03392">
    <property type="entry name" value="PAP2_like_2"/>
    <property type="match status" value="1"/>
</dbReference>
<evidence type="ECO:0000313" key="4">
    <source>
        <dbReference type="Proteomes" id="UP000578819"/>
    </source>
</evidence>
<name>A0A7W7SWM0_9ACTN</name>
<keyword evidence="1" id="KW-0472">Membrane</keyword>
<evidence type="ECO:0000256" key="1">
    <source>
        <dbReference type="SAM" id="Phobius"/>
    </source>
</evidence>
<keyword evidence="4" id="KW-1185">Reference proteome</keyword>
<dbReference type="SMART" id="SM00014">
    <property type="entry name" value="acidPPc"/>
    <property type="match status" value="1"/>
</dbReference>
<dbReference type="Proteomes" id="UP000578819">
    <property type="component" value="Unassembled WGS sequence"/>
</dbReference>
<dbReference type="AlphaFoldDB" id="A0A7W7SWM0"/>
<evidence type="ECO:0000259" key="2">
    <source>
        <dbReference type="SMART" id="SM00014"/>
    </source>
</evidence>
<dbReference type="SUPFAM" id="SSF48317">
    <property type="entry name" value="Acid phosphatase/Vanadium-dependent haloperoxidase"/>
    <property type="match status" value="1"/>
</dbReference>
<accession>A0A7W7SWM0</accession>
<feature type="transmembrane region" description="Helical" evidence="1">
    <location>
        <begin position="26"/>
        <end position="44"/>
    </location>
</feature>
<dbReference type="PANTHER" id="PTHR14969:SF13">
    <property type="entry name" value="AT30094P"/>
    <property type="match status" value="1"/>
</dbReference>
<organism evidence="3 4">
    <name type="scientific">Micromonospora polyrhachis</name>
    <dbReference type="NCBI Taxonomy" id="1282883"/>
    <lineage>
        <taxon>Bacteria</taxon>
        <taxon>Bacillati</taxon>
        <taxon>Actinomycetota</taxon>
        <taxon>Actinomycetes</taxon>
        <taxon>Micromonosporales</taxon>
        <taxon>Micromonosporaceae</taxon>
        <taxon>Micromonospora</taxon>
    </lineage>
</organism>
<reference evidence="3 4" key="1">
    <citation type="submission" date="2020-08" db="EMBL/GenBank/DDBJ databases">
        <title>Sequencing the genomes of 1000 actinobacteria strains.</title>
        <authorList>
            <person name="Klenk H.-P."/>
        </authorList>
    </citation>
    <scope>NUCLEOTIDE SEQUENCE [LARGE SCALE GENOMIC DNA]</scope>
    <source>
        <strain evidence="3 4">DSM 45886</strain>
    </source>
</reference>
<dbReference type="Gene3D" id="1.20.144.10">
    <property type="entry name" value="Phosphatidic acid phosphatase type 2/haloperoxidase"/>
    <property type="match status" value="1"/>
</dbReference>
<sequence>MTTPRANLEEGMRGQPLLTASWRPPAWAAASGMAFCVLAGLVVTGHTELIAADAALSAAAYDFGERHPTVRAAAARLTHLGHGAVVLALVGGAAGTLPRHRRRRGLVFAVTAFAAGGLLRGAVRAWTARVRPVRPGPPVDGYAFPSGHASRSATAALVVAALRWPELSPATRGVLIAVLAGWPLTVGASRVVLAAHWPSDVLAGWLVALTAAPVVASLTEPLPSASVRRCDPSRRAMTNQLAGS</sequence>
<dbReference type="RefSeq" id="WP_184538383.1">
    <property type="nucleotide sequence ID" value="NZ_JACHJW010000001.1"/>
</dbReference>
<dbReference type="GO" id="GO:0050380">
    <property type="term" value="F:undecaprenyl-diphosphatase activity"/>
    <property type="evidence" value="ECO:0007669"/>
    <property type="project" value="UniProtKB-EC"/>
</dbReference>
<evidence type="ECO:0000313" key="3">
    <source>
        <dbReference type="EMBL" id="MBB4962271.1"/>
    </source>
</evidence>
<feature type="transmembrane region" description="Helical" evidence="1">
    <location>
        <begin position="105"/>
        <end position="123"/>
    </location>
</feature>
<dbReference type="EC" id="3.6.1.27" evidence="3"/>
<protein>
    <submittedName>
        <fullName evidence="3">Undecaprenyl-diphosphatase</fullName>
        <ecNumber evidence="3">3.6.1.27</ecNumber>
    </submittedName>
</protein>
<dbReference type="InterPro" id="IPR036938">
    <property type="entry name" value="PAP2/HPO_sf"/>
</dbReference>
<proteinExistence type="predicted"/>
<dbReference type="InterPro" id="IPR000326">
    <property type="entry name" value="PAP2/HPO"/>
</dbReference>
<keyword evidence="3" id="KW-0378">Hydrolase</keyword>
<keyword evidence="1" id="KW-0812">Transmembrane</keyword>
<comment type="caution">
    <text evidence="3">The sequence shown here is derived from an EMBL/GenBank/DDBJ whole genome shotgun (WGS) entry which is preliminary data.</text>
</comment>
<dbReference type="EMBL" id="JACHJW010000001">
    <property type="protein sequence ID" value="MBB4962271.1"/>
    <property type="molecule type" value="Genomic_DNA"/>
</dbReference>
<keyword evidence="1" id="KW-1133">Transmembrane helix</keyword>
<gene>
    <name evidence="3" type="ORF">FHR38_006004</name>
</gene>